<keyword evidence="2" id="KW-1185">Reference proteome</keyword>
<dbReference type="OrthoDB" id="532149at2"/>
<evidence type="ECO:0000313" key="2">
    <source>
        <dbReference type="Proteomes" id="UP000238762"/>
    </source>
</evidence>
<organism evidence="1 2">
    <name type="scientific">Merismopedia glauca CCAP 1448/3</name>
    <dbReference type="NCBI Taxonomy" id="1296344"/>
    <lineage>
        <taxon>Bacteria</taxon>
        <taxon>Bacillati</taxon>
        <taxon>Cyanobacteriota</taxon>
        <taxon>Cyanophyceae</taxon>
        <taxon>Synechococcales</taxon>
        <taxon>Merismopediaceae</taxon>
        <taxon>Merismopedia</taxon>
    </lineage>
</organism>
<dbReference type="AlphaFoldDB" id="A0A2T1C524"/>
<dbReference type="RefSeq" id="WP_106288233.1">
    <property type="nucleotide sequence ID" value="NZ_CAWNTC010000005.1"/>
</dbReference>
<proteinExistence type="predicted"/>
<accession>A0A2T1C524</accession>
<comment type="caution">
    <text evidence="1">The sequence shown here is derived from an EMBL/GenBank/DDBJ whole genome shotgun (WGS) entry which is preliminary data.</text>
</comment>
<protein>
    <submittedName>
        <fullName evidence="1">Uncharacterized protein</fullName>
    </submittedName>
</protein>
<evidence type="ECO:0000313" key="1">
    <source>
        <dbReference type="EMBL" id="PSB03385.1"/>
    </source>
</evidence>
<gene>
    <name evidence="1" type="ORF">C7B64_08585</name>
</gene>
<sequence length="129" mass="14329">MSETAVQVIITLSDPQLKDEEMQEAIQNLQLEAKEVDGVEEAELISLEQAPPNSKSLGGFLLNQFKALVEIKKLPNLIKTLGSRLFGNQIIKVKAEKNGNKLEIEISNPEDLAKVMPEINKFIDNTKSI</sequence>
<reference evidence="1 2" key="2">
    <citation type="submission" date="2018-03" db="EMBL/GenBank/DDBJ databases">
        <title>The ancient ancestry and fast evolution of plastids.</title>
        <authorList>
            <person name="Moore K.R."/>
            <person name="Magnabosco C."/>
            <person name="Momper L."/>
            <person name="Gold D.A."/>
            <person name="Bosak T."/>
            <person name="Fournier G.P."/>
        </authorList>
    </citation>
    <scope>NUCLEOTIDE SEQUENCE [LARGE SCALE GENOMIC DNA]</scope>
    <source>
        <strain evidence="1 2">CCAP 1448/3</strain>
    </source>
</reference>
<dbReference type="Proteomes" id="UP000238762">
    <property type="component" value="Unassembled WGS sequence"/>
</dbReference>
<name>A0A2T1C524_9CYAN</name>
<reference evidence="1 2" key="1">
    <citation type="submission" date="2018-02" db="EMBL/GenBank/DDBJ databases">
        <authorList>
            <person name="Cohen D.B."/>
            <person name="Kent A.D."/>
        </authorList>
    </citation>
    <scope>NUCLEOTIDE SEQUENCE [LARGE SCALE GENOMIC DNA]</scope>
    <source>
        <strain evidence="1 2">CCAP 1448/3</strain>
    </source>
</reference>
<dbReference type="EMBL" id="PVWJ01000033">
    <property type="protein sequence ID" value="PSB03385.1"/>
    <property type="molecule type" value="Genomic_DNA"/>
</dbReference>